<accession>A0A1I4CGA6</accession>
<dbReference type="AlphaFoldDB" id="A0A1I4CGA6"/>
<gene>
    <name evidence="1" type="ORF">SAMN05444581_12110</name>
</gene>
<proteinExistence type="predicted"/>
<name>A0A1I4CGA6_9HYPH</name>
<keyword evidence="2" id="KW-1185">Reference proteome</keyword>
<sequence length="96" mass="10538">MTSISTVEGLRRFLLSLQENVEVRALAHQLVGEGAVIGEQSGPFQDLAGTPNPRQAREQAAIGHLRGTSFACSWMPSLGVSSHDLGRLQQCWRLFY</sequence>
<dbReference type="RefSeq" id="WP_139223692.1">
    <property type="nucleotide sequence ID" value="NZ_FOSN01000021.1"/>
</dbReference>
<reference evidence="1 2" key="1">
    <citation type="submission" date="2016-10" db="EMBL/GenBank/DDBJ databases">
        <authorList>
            <person name="de Groot N.N."/>
        </authorList>
    </citation>
    <scope>NUCLEOTIDE SEQUENCE [LARGE SCALE GENOMIC DNA]</scope>
    <source>
        <strain evidence="1 2">NE2</strain>
    </source>
</reference>
<dbReference type="STRING" id="1612308.SAMN05444581_12110"/>
<organism evidence="1 2">
    <name type="scientific">Methylocapsa palsarum</name>
    <dbReference type="NCBI Taxonomy" id="1612308"/>
    <lineage>
        <taxon>Bacteria</taxon>
        <taxon>Pseudomonadati</taxon>
        <taxon>Pseudomonadota</taxon>
        <taxon>Alphaproteobacteria</taxon>
        <taxon>Hyphomicrobiales</taxon>
        <taxon>Beijerinckiaceae</taxon>
        <taxon>Methylocapsa</taxon>
    </lineage>
</organism>
<evidence type="ECO:0000313" key="1">
    <source>
        <dbReference type="EMBL" id="SFK79011.1"/>
    </source>
</evidence>
<dbReference type="Proteomes" id="UP000198755">
    <property type="component" value="Unassembled WGS sequence"/>
</dbReference>
<dbReference type="EMBL" id="FOSN01000021">
    <property type="protein sequence ID" value="SFK79011.1"/>
    <property type="molecule type" value="Genomic_DNA"/>
</dbReference>
<protein>
    <submittedName>
        <fullName evidence="1">Uncharacterized protein</fullName>
    </submittedName>
</protein>
<evidence type="ECO:0000313" key="2">
    <source>
        <dbReference type="Proteomes" id="UP000198755"/>
    </source>
</evidence>